<dbReference type="SUPFAM" id="SSF55729">
    <property type="entry name" value="Acyl-CoA N-acyltransferases (Nat)"/>
    <property type="match status" value="1"/>
</dbReference>
<evidence type="ECO:0000313" key="5">
    <source>
        <dbReference type="EMBL" id="CAL5219094.1"/>
    </source>
</evidence>
<reference evidence="5 6" key="1">
    <citation type="submission" date="2024-06" db="EMBL/GenBank/DDBJ databases">
        <authorList>
            <person name="Kraege A."/>
            <person name="Thomma B."/>
        </authorList>
    </citation>
    <scope>NUCLEOTIDE SEQUENCE [LARGE SCALE GENOMIC DNA]</scope>
</reference>
<keyword evidence="2" id="KW-0808">Transferase</keyword>
<evidence type="ECO:0000256" key="3">
    <source>
        <dbReference type="ARBA" id="ARBA00023315"/>
    </source>
</evidence>
<comment type="caution">
    <text evidence="5">The sequence shown here is derived from an EMBL/GenBank/DDBJ whole genome shotgun (WGS) entry which is preliminary data.</text>
</comment>
<gene>
    <name evidence="5" type="primary">g862</name>
    <name evidence="5" type="ORF">VP750_LOCUS753</name>
</gene>
<sequence>MATSREAAAIRHGQSLTAMFARPSAENAQRRWASLGSWAAAVFLQGVKDEIVGQIVILRPYLRQFVEKYHSWMVCSSSLFTYAPFGVSIHLKSLYKDEHAQEDPILRELTASEPLTLERAIAECNAGMCGDVNLYMNDPEDGHCAEIEIMIAEAGSRRKGIAREALLIMIAHAHGRLGISRFVAKIGLSNAPSQRLFQQLGFQERGRSDIFQEVTYECQIEDAAAQIALVRSKMAYQTCHLNRL</sequence>
<evidence type="ECO:0000259" key="4">
    <source>
        <dbReference type="PROSITE" id="PS51186"/>
    </source>
</evidence>
<dbReference type="InterPro" id="IPR039135">
    <property type="entry name" value="NAT9-like"/>
</dbReference>
<proteinExistence type="inferred from homology"/>
<feature type="domain" description="N-acetyltransferase" evidence="4">
    <location>
        <begin position="78"/>
        <end position="221"/>
    </location>
</feature>
<dbReference type="Pfam" id="PF13302">
    <property type="entry name" value="Acetyltransf_3"/>
    <property type="match status" value="1"/>
</dbReference>
<keyword evidence="6" id="KW-1185">Reference proteome</keyword>
<dbReference type="PANTHER" id="PTHR13256:SF16">
    <property type="entry name" value="ALPHA_BETA-TUBULIN-N-ACETYLTRANSFERASE 9"/>
    <property type="match status" value="1"/>
</dbReference>
<keyword evidence="3" id="KW-0012">Acyltransferase</keyword>
<dbReference type="PANTHER" id="PTHR13256">
    <property type="entry name" value="N-ACETYLTRANSFERASE 9"/>
    <property type="match status" value="1"/>
</dbReference>
<name>A0ABP1FKN3_9CHLO</name>
<protein>
    <submittedName>
        <fullName evidence="5">G862 protein</fullName>
    </submittedName>
</protein>
<evidence type="ECO:0000313" key="6">
    <source>
        <dbReference type="Proteomes" id="UP001497392"/>
    </source>
</evidence>
<evidence type="ECO:0000256" key="2">
    <source>
        <dbReference type="ARBA" id="ARBA00022679"/>
    </source>
</evidence>
<organism evidence="5 6">
    <name type="scientific">Coccomyxa viridis</name>
    <dbReference type="NCBI Taxonomy" id="1274662"/>
    <lineage>
        <taxon>Eukaryota</taxon>
        <taxon>Viridiplantae</taxon>
        <taxon>Chlorophyta</taxon>
        <taxon>core chlorophytes</taxon>
        <taxon>Trebouxiophyceae</taxon>
        <taxon>Trebouxiophyceae incertae sedis</taxon>
        <taxon>Coccomyxaceae</taxon>
        <taxon>Coccomyxa</taxon>
    </lineage>
</organism>
<dbReference type="InterPro" id="IPR000182">
    <property type="entry name" value="GNAT_dom"/>
</dbReference>
<comment type="similarity">
    <text evidence="1">Belongs to the acetyltransferase family. GNAT subfamily.</text>
</comment>
<dbReference type="PROSITE" id="PS51186">
    <property type="entry name" value="GNAT"/>
    <property type="match status" value="1"/>
</dbReference>
<accession>A0ABP1FKN3</accession>
<evidence type="ECO:0000256" key="1">
    <source>
        <dbReference type="ARBA" id="ARBA00009342"/>
    </source>
</evidence>
<dbReference type="InterPro" id="IPR016181">
    <property type="entry name" value="Acyl_CoA_acyltransferase"/>
</dbReference>
<dbReference type="EMBL" id="CAXHTA020000002">
    <property type="protein sequence ID" value="CAL5219094.1"/>
    <property type="molecule type" value="Genomic_DNA"/>
</dbReference>
<dbReference type="Gene3D" id="3.40.630.30">
    <property type="match status" value="1"/>
</dbReference>
<dbReference type="Proteomes" id="UP001497392">
    <property type="component" value="Unassembled WGS sequence"/>
</dbReference>